<protein>
    <submittedName>
        <fullName evidence="3">Acyltransferase family protein</fullName>
    </submittedName>
</protein>
<dbReference type="GO" id="GO:0016020">
    <property type="term" value="C:membrane"/>
    <property type="evidence" value="ECO:0007669"/>
    <property type="project" value="TreeGrafter"/>
</dbReference>
<feature type="transmembrane region" description="Helical" evidence="1">
    <location>
        <begin position="48"/>
        <end position="78"/>
    </location>
</feature>
<dbReference type="PANTHER" id="PTHR23028">
    <property type="entry name" value="ACETYLTRANSFERASE"/>
    <property type="match status" value="1"/>
</dbReference>
<reference evidence="3 4" key="1">
    <citation type="submission" date="2019-02" db="EMBL/GenBank/DDBJ databases">
        <title>Deep-cultivation of Planctomycetes and their phenomic and genomic characterization uncovers novel biology.</title>
        <authorList>
            <person name="Wiegand S."/>
            <person name="Jogler M."/>
            <person name="Boedeker C."/>
            <person name="Pinto D."/>
            <person name="Vollmers J."/>
            <person name="Rivas-Marin E."/>
            <person name="Kohn T."/>
            <person name="Peeters S.H."/>
            <person name="Heuer A."/>
            <person name="Rast P."/>
            <person name="Oberbeckmann S."/>
            <person name="Bunk B."/>
            <person name="Jeske O."/>
            <person name="Meyerdierks A."/>
            <person name="Storesund J.E."/>
            <person name="Kallscheuer N."/>
            <person name="Luecker S."/>
            <person name="Lage O.M."/>
            <person name="Pohl T."/>
            <person name="Merkel B.J."/>
            <person name="Hornburger P."/>
            <person name="Mueller R.-W."/>
            <person name="Bruemmer F."/>
            <person name="Labrenz M."/>
            <person name="Spormann A.M."/>
            <person name="Op den Camp H."/>
            <person name="Overmann J."/>
            <person name="Amann R."/>
            <person name="Jetten M.S.M."/>
            <person name="Mascher T."/>
            <person name="Medema M.H."/>
            <person name="Devos D.P."/>
            <person name="Kaster A.-K."/>
            <person name="Ovreas L."/>
            <person name="Rohde M."/>
            <person name="Galperin M.Y."/>
            <person name="Jogler C."/>
        </authorList>
    </citation>
    <scope>NUCLEOTIDE SEQUENCE [LARGE SCALE GENOMIC DNA]</scope>
    <source>
        <strain evidence="3 4">HG66A1</strain>
    </source>
</reference>
<evidence type="ECO:0000256" key="1">
    <source>
        <dbReference type="SAM" id="Phobius"/>
    </source>
</evidence>
<dbReference type="AlphaFoldDB" id="A0A517PUD5"/>
<feature type="transmembrane region" description="Helical" evidence="1">
    <location>
        <begin position="12"/>
        <end position="28"/>
    </location>
</feature>
<dbReference type="GO" id="GO:0000271">
    <property type="term" value="P:polysaccharide biosynthetic process"/>
    <property type="evidence" value="ECO:0007669"/>
    <property type="project" value="TreeGrafter"/>
</dbReference>
<dbReference type="InterPro" id="IPR050879">
    <property type="entry name" value="Acyltransferase_3"/>
</dbReference>
<dbReference type="InterPro" id="IPR002656">
    <property type="entry name" value="Acyl_transf_3_dom"/>
</dbReference>
<proteinExistence type="predicted"/>
<feature type="domain" description="Acyltransferase 3" evidence="2">
    <location>
        <begin position="5"/>
        <end position="349"/>
    </location>
</feature>
<feature type="transmembrane region" description="Helical" evidence="1">
    <location>
        <begin position="329"/>
        <end position="352"/>
    </location>
</feature>
<evidence type="ECO:0000313" key="4">
    <source>
        <dbReference type="Proteomes" id="UP000320421"/>
    </source>
</evidence>
<sequence>MFNEKLESLRGVAALMVAFYHSFLIFTVDQNRTIWDTAIYDVTGVNSFLTRMALALFNGSAAVSIFFVLSGYVLGLSLDRKPRNLITYHAFYIKRVFRIYPAYFVSMTLIILSIILFHKYIEFPNTSLWFNWWYTEGISFKYALENYFLLNTDINNVAWTLKVELLISFIFPVIYLLNRWFGFKMNLLFLLGLIILGYAGPVMPTIQYAFTFYIGLMLPSFLKSQHFTTASPFRVNLYFAISLVCLLSGRVFLAKIHGFLPILVEGVASGFLIWILLSTEANTFFNRFLKLDLVRKLGKYSYSFYLYHFIVMYWVAYGLLLMIQPEISAKYPVILSGLIALISIVISYFLAIQSYERVELPMISQGSLVAEKYTAASRRVTGRGLIVLRRLRKKVEGLPLAMALRRSR</sequence>
<keyword evidence="4" id="KW-1185">Reference proteome</keyword>
<dbReference type="GO" id="GO:0016747">
    <property type="term" value="F:acyltransferase activity, transferring groups other than amino-acyl groups"/>
    <property type="evidence" value="ECO:0007669"/>
    <property type="project" value="InterPro"/>
</dbReference>
<dbReference type="RefSeq" id="WP_197996764.1">
    <property type="nucleotide sequence ID" value="NZ_CP036266.1"/>
</dbReference>
<dbReference type="EMBL" id="CP036266">
    <property type="protein sequence ID" value="QDT22993.1"/>
    <property type="molecule type" value="Genomic_DNA"/>
</dbReference>
<feature type="transmembrane region" description="Helical" evidence="1">
    <location>
        <begin position="99"/>
        <end position="121"/>
    </location>
</feature>
<feature type="transmembrane region" description="Helical" evidence="1">
    <location>
        <begin position="300"/>
        <end position="323"/>
    </location>
</feature>
<feature type="transmembrane region" description="Helical" evidence="1">
    <location>
        <begin position="157"/>
        <end position="176"/>
    </location>
</feature>
<dbReference type="Proteomes" id="UP000320421">
    <property type="component" value="Chromosome"/>
</dbReference>
<keyword evidence="1" id="KW-0812">Transmembrane</keyword>
<gene>
    <name evidence="3" type="ORF">HG66A1_48040</name>
</gene>
<keyword evidence="1" id="KW-1133">Transmembrane helix</keyword>
<dbReference type="PANTHER" id="PTHR23028:SF53">
    <property type="entry name" value="ACYL_TRANSF_3 DOMAIN-CONTAINING PROTEIN"/>
    <property type="match status" value="1"/>
</dbReference>
<keyword evidence="3" id="KW-0012">Acyltransferase</keyword>
<evidence type="ECO:0000313" key="3">
    <source>
        <dbReference type="EMBL" id="QDT22993.1"/>
    </source>
</evidence>
<feature type="transmembrane region" description="Helical" evidence="1">
    <location>
        <begin position="235"/>
        <end position="253"/>
    </location>
</feature>
<dbReference type="Pfam" id="PF01757">
    <property type="entry name" value="Acyl_transf_3"/>
    <property type="match status" value="1"/>
</dbReference>
<organism evidence="3 4">
    <name type="scientific">Gimesia chilikensis</name>
    <dbReference type="NCBI Taxonomy" id="2605989"/>
    <lineage>
        <taxon>Bacteria</taxon>
        <taxon>Pseudomonadati</taxon>
        <taxon>Planctomycetota</taxon>
        <taxon>Planctomycetia</taxon>
        <taxon>Planctomycetales</taxon>
        <taxon>Planctomycetaceae</taxon>
        <taxon>Gimesia</taxon>
    </lineage>
</organism>
<evidence type="ECO:0000259" key="2">
    <source>
        <dbReference type="Pfam" id="PF01757"/>
    </source>
</evidence>
<keyword evidence="3" id="KW-0808">Transferase</keyword>
<keyword evidence="1" id="KW-0472">Membrane</keyword>
<name>A0A517PUD5_9PLAN</name>
<accession>A0A517PUD5</accession>
<feature type="transmembrane region" description="Helical" evidence="1">
    <location>
        <begin position="259"/>
        <end position="279"/>
    </location>
</feature>